<comment type="caution">
    <text evidence="3">The sequence shown here is derived from an EMBL/GenBank/DDBJ whole genome shotgun (WGS) entry which is preliminary data.</text>
</comment>
<keyword evidence="1" id="KW-1133">Transmembrane helix</keyword>
<dbReference type="SUPFAM" id="SSF49879">
    <property type="entry name" value="SMAD/FHA domain"/>
    <property type="match status" value="1"/>
</dbReference>
<dbReference type="EMBL" id="JAHXPT010000014">
    <property type="protein sequence ID" value="MBW6411434.1"/>
    <property type="molecule type" value="Genomic_DNA"/>
</dbReference>
<dbReference type="Proteomes" id="UP001519921">
    <property type="component" value="Unassembled WGS sequence"/>
</dbReference>
<evidence type="ECO:0000259" key="2">
    <source>
        <dbReference type="PROSITE" id="PS50006"/>
    </source>
</evidence>
<sequence>MNFSKVSTGIFGVIFIIVLYVIIYYALKIMYKDIKGGSKRRKPINHSRGNFGLEILRCGVNADLKEGSVIPVRMDISIGRKDNNSIVLSDQHVSGNHAKIIVRNMGLIIEDLESTNGTYVNGNKIRGKQKLSNKDEIRIGTSVFKVLS</sequence>
<dbReference type="SMART" id="SM00240">
    <property type="entry name" value="FHA"/>
    <property type="match status" value="1"/>
</dbReference>
<evidence type="ECO:0000256" key="1">
    <source>
        <dbReference type="SAM" id="Phobius"/>
    </source>
</evidence>
<dbReference type="InterPro" id="IPR000253">
    <property type="entry name" value="FHA_dom"/>
</dbReference>
<feature type="domain" description="FHA" evidence="2">
    <location>
        <begin position="76"/>
        <end position="125"/>
    </location>
</feature>
<gene>
    <name evidence="3" type="ORF">KYD98_15190</name>
</gene>
<dbReference type="Gene3D" id="2.60.200.20">
    <property type="match status" value="1"/>
</dbReference>
<protein>
    <submittedName>
        <fullName evidence="3">FHA domain-containing protein</fullName>
    </submittedName>
</protein>
<dbReference type="PANTHER" id="PTHR23308">
    <property type="entry name" value="NUCLEAR INHIBITOR OF PROTEIN PHOSPHATASE-1"/>
    <property type="match status" value="1"/>
</dbReference>
<organism evidence="3 4">
    <name type="scientific">Clostridium weizhouense</name>
    <dbReference type="NCBI Taxonomy" id="2859781"/>
    <lineage>
        <taxon>Bacteria</taxon>
        <taxon>Bacillati</taxon>
        <taxon>Bacillota</taxon>
        <taxon>Clostridia</taxon>
        <taxon>Eubacteriales</taxon>
        <taxon>Clostridiaceae</taxon>
        <taxon>Clostridium</taxon>
    </lineage>
</organism>
<keyword evidence="1" id="KW-0812">Transmembrane</keyword>
<keyword evidence="4" id="KW-1185">Reference proteome</keyword>
<evidence type="ECO:0000313" key="3">
    <source>
        <dbReference type="EMBL" id="MBW6411434.1"/>
    </source>
</evidence>
<dbReference type="Pfam" id="PF00498">
    <property type="entry name" value="FHA"/>
    <property type="match status" value="1"/>
</dbReference>
<feature type="transmembrane region" description="Helical" evidence="1">
    <location>
        <begin position="6"/>
        <end position="27"/>
    </location>
</feature>
<name>A0ABS7ARZ4_9CLOT</name>
<proteinExistence type="predicted"/>
<accession>A0ABS7ARZ4</accession>
<dbReference type="InterPro" id="IPR050923">
    <property type="entry name" value="Cell_Proc_Reg/RNA_Proc"/>
</dbReference>
<reference evidence="3 4" key="1">
    <citation type="submission" date="2021-07" db="EMBL/GenBank/DDBJ databases">
        <title>Clostridium weizhouense sp. nov., an anaerobic bacterium isolated from activated sludge of Petroleum wastewater.</title>
        <authorList>
            <person name="Li Q."/>
        </authorList>
    </citation>
    <scope>NUCLEOTIDE SEQUENCE [LARGE SCALE GENOMIC DNA]</scope>
    <source>
        <strain evidence="3 4">YB-6</strain>
    </source>
</reference>
<dbReference type="InterPro" id="IPR008984">
    <property type="entry name" value="SMAD_FHA_dom_sf"/>
</dbReference>
<dbReference type="RefSeq" id="WP_219780899.1">
    <property type="nucleotide sequence ID" value="NZ_JAHXPT010000014.1"/>
</dbReference>
<evidence type="ECO:0000313" key="4">
    <source>
        <dbReference type="Proteomes" id="UP001519921"/>
    </source>
</evidence>
<dbReference type="PROSITE" id="PS50006">
    <property type="entry name" value="FHA_DOMAIN"/>
    <property type="match status" value="1"/>
</dbReference>
<keyword evidence="1" id="KW-0472">Membrane</keyword>